<evidence type="ECO:0000256" key="4">
    <source>
        <dbReference type="ARBA" id="ARBA00023136"/>
    </source>
</evidence>
<dbReference type="AlphaFoldDB" id="A0A225M555"/>
<dbReference type="RefSeq" id="WP_088605133.1">
    <property type="nucleotide sequence ID" value="NZ_NJIH01000011.1"/>
</dbReference>
<feature type="transmembrane region" description="Helical" evidence="5">
    <location>
        <begin position="239"/>
        <end position="257"/>
    </location>
</feature>
<feature type="transmembrane region" description="Helical" evidence="5">
    <location>
        <begin position="175"/>
        <end position="201"/>
    </location>
</feature>
<feature type="transmembrane region" description="Helical" evidence="5">
    <location>
        <begin position="269"/>
        <end position="286"/>
    </location>
</feature>
<protein>
    <recommendedName>
        <fullName evidence="5">Probable membrane transporter protein</fullName>
    </recommendedName>
</protein>
<dbReference type="InterPro" id="IPR051598">
    <property type="entry name" value="TSUP/Inactive_protease-like"/>
</dbReference>
<reference evidence="7" key="1">
    <citation type="submission" date="2017-06" db="EMBL/GenBank/DDBJ databases">
        <title>Herbaspirillum phytohormonus sp. nov., isolated from the root nodule of Robinia pseudoacacia in lead-zinc mine.</title>
        <authorList>
            <person name="Fan M."/>
            <person name="Lin Y."/>
        </authorList>
    </citation>
    <scope>NUCLEOTIDE SEQUENCE [LARGE SCALE GENOMIC DNA]</scope>
    <source>
        <strain evidence="7">SC-089</strain>
    </source>
</reference>
<proteinExistence type="inferred from homology"/>
<dbReference type="Pfam" id="PF01925">
    <property type="entry name" value="TauE"/>
    <property type="match status" value="1"/>
</dbReference>
<name>A0A225M555_9BURK</name>
<keyword evidence="4 5" id="KW-0472">Membrane</keyword>
<feature type="transmembrane region" description="Helical" evidence="5">
    <location>
        <begin position="75"/>
        <end position="96"/>
    </location>
</feature>
<evidence type="ECO:0000256" key="3">
    <source>
        <dbReference type="ARBA" id="ARBA00022989"/>
    </source>
</evidence>
<dbReference type="EMBL" id="NJIH01000011">
    <property type="protein sequence ID" value="OWT56256.1"/>
    <property type="molecule type" value="Genomic_DNA"/>
</dbReference>
<dbReference type="PANTHER" id="PTHR43701">
    <property type="entry name" value="MEMBRANE TRANSPORTER PROTEIN MJ0441-RELATED"/>
    <property type="match status" value="1"/>
</dbReference>
<evidence type="ECO:0000256" key="2">
    <source>
        <dbReference type="ARBA" id="ARBA00022692"/>
    </source>
</evidence>
<organism evidence="6 7">
    <name type="scientific">Candidimonas nitroreducens</name>
    <dbReference type="NCBI Taxonomy" id="683354"/>
    <lineage>
        <taxon>Bacteria</taxon>
        <taxon>Pseudomonadati</taxon>
        <taxon>Pseudomonadota</taxon>
        <taxon>Betaproteobacteria</taxon>
        <taxon>Burkholderiales</taxon>
        <taxon>Alcaligenaceae</taxon>
        <taxon>Candidimonas</taxon>
    </lineage>
</organism>
<keyword evidence="2 5" id="KW-0812">Transmembrane</keyword>
<sequence length="288" mass="30094">MEWYLVGLGCLLAGALIGFTGGVLGIGGGLLAIPLLGLVFDMPQQAAQGTALVMVLPAVLLTVRKYNQRARIDWHAAAAGAAGSIVFTWIGARIALGIDPILLRRVYAAFILCIAIFYFFQSRPRKNKTVAKGGESGRIGARKGASDKFAAGKAASGKAAQPPPARSPAQVHKGWFALVGVMAGMASGIFGVGGSVLAVPFLTTYFRLSQTSAQALALSMIVPGVVVALATYTAHGQAHWLIGLPLAAGSICCVPYGVRCAYAMPEPRLKMIFALMLLVIIFLLLIKA</sequence>
<feature type="transmembrane region" description="Helical" evidence="5">
    <location>
        <begin position="46"/>
        <end position="63"/>
    </location>
</feature>
<feature type="transmembrane region" description="Helical" evidence="5">
    <location>
        <begin position="102"/>
        <end position="120"/>
    </location>
</feature>
<evidence type="ECO:0000313" key="6">
    <source>
        <dbReference type="EMBL" id="OWT56256.1"/>
    </source>
</evidence>
<dbReference type="InterPro" id="IPR002781">
    <property type="entry name" value="TM_pro_TauE-like"/>
</dbReference>
<feature type="transmembrane region" description="Helical" evidence="5">
    <location>
        <begin position="213"/>
        <end position="232"/>
    </location>
</feature>
<comment type="caution">
    <text evidence="6">The sequence shown here is derived from an EMBL/GenBank/DDBJ whole genome shotgun (WGS) entry which is preliminary data.</text>
</comment>
<keyword evidence="5" id="KW-1003">Cell membrane</keyword>
<dbReference type="GO" id="GO:0005886">
    <property type="term" value="C:plasma membrane"/>
    <property type="evidence" value="ECO:0007669"/>
    <property type="project" value="UniProtKB-SubCell"/>
</dbReference>
<dbReference type="PANTHER" id="PTHR43701:SF2">
    <property type="entry name" value="MEMBRANE TRANSPORTER PROTEIN YJNA-RELATED"/>
    <property type="match status" value="1"/>
</dbReference>
<dbReference type="OrthoDB" id="7030574at2"/>
<comment type="subcellular location">
    <subcellularLocation>
        <location evidence="5">Cell membrane</location>
        <topology evidence="5">Multi-pass membrane protein</topology>
    </subcellularLocation>
    <subcellularLocation>
        <location evidence="1">Membrane</location>
        <topology evidence="1">Multi-pass membrane protein</topology>
    </subcellularLocation>
</comment>
<feature type="transmembrane region" description="Helical" evidence="5">
    <location>
        <begin position="12"/>
        <end position="40"/>
    </location>
</feature>
<evidence type="ECO:0000256" key="5">
    <source>
        <dbReference type="RuleBase" id="RU363041"/>
    </source>
</evidence>
<gene>
    <name evidence="6" type="ORF">CEY11_19740</name>
</gene>
<dbReference type="Proteomes" id="UP000214603">
    <property type="component" value="Unassembled WGS sequence"/>
</dbReference>
<accession>A0A225M555</accession>
<evidence type="ECO:0000256" key="1">
    <source>
        <dbReference type="ARBA" id="ARBA00004141"/>
    </source>
</evidence>
<evidence type="ECO:0000313" key="7">
    <source>
        <dbReference type="Proteomes" id="UP000214603"/>
    </source>
</evidence>
<keyword evidence="3 5" id="KW-1133">Transmembrane helix</keyword>
<keyword evidence="7" id="KW-1185">Reference proteome</keyword>
<comment type="similarity">
    <text evidence="5">Belongs to the 4-toluene sulfonate uptake permease (TSUP) (TC 2.A.102) family.</text>
</comment>